<reference evidence="2 3" key="1">
    <citation type="submission" date="2019-04" db="EMBL/GenBank/DDBJ databases">
        <title>High contiguity whole genome sequence and gene annotation resource for two Venturia nashicola isolates.</title>
        <authorList>
            <person name="Prokchorchik M."/>
            <person name="Won K."/>
            <person name="Lee Y."/>
            <person name="Choi E.D."/>
            <person name="Segonzac C."/>
            <person name="Sohn K.H."/>
        </authorList>
    </citation>
    <scope>NUCLEOTIDE SEQUENCE [LARGE SCALE GENOMIC DNA]</scope>
    <source>
        <strain evidence="2 3">PRI2</strain>
    </source>
</reference>
<feature type="region of interest" description="Disordered" evidence="1">
    <location>
        <begin position="251"/>
        <end position="279"/>
    </location>
</feature>
<dbReference type="OrthoDB" id="4161589at2759"/>
<dbReference type="AlphaFoldDB" id="A0A4Z1P467"/>
<keyword evidence="3" id="KW-1185">Reference proteome</keyword>
<name>A0A4Z1P467_9PEZI</name>
<feature type="compositionally biased region" description="Low complexity" evidence="1">
    <location>
        <begin position="262"/>
        <end position="273"/>
    </location>
</feature>
<evidence type="ECO:0000313" key="3">
    <source>
        <dbReference type="Proteomes" id="UP000298493"/>
    </source>
</evidence>
<sequence length="517" mass="57476">MADVKSPDGPSASNSPVPNDLQEVNGNANNATAASKRKRLGGNSARGVANLTPQQLERKRANDREAQRAIRERTKQQIDRLNDKIRELESAQPYRDLQAVITQKEAVESENVEIKRQLAQFINIFRTYIPGGQGLEDLAAAAERNNGPYHHDQHHSLPGTDWRTATGGPPDAQTYPLPPILDRNSPHVSNSAASPVSTRSYPTNAVPSIQPRAIWPPPGSSYEANSRNIHPDLAYPHSDERLGVEFILENNRPHSKPTNGVSPTPHSAPSPSSKQFVPSPRKAQATCPLDAILLDAVAERQRLAAGGADSESVVGPRYPNFNALLNKNTPHWSHPLSRVFTDIMRTFPDLHTLPEQVAVVYIMFLVMRFEVEPTRENLDLLPEWCRPVPNQIDTAHPCWFDYLPWPRLRDAMIQTPSHSQPHFDQFFIPYTTSLSVNWPYCDSDVLLPSTFQPTASSADATTTGAAQQAEEPAWRMNPAFETHIRNLDNWALGPAFREAFPNWAETVRIVEGSGGDR</sequence>
<feature type="region of interest" description="Disordered" evidence="1">
    <location>
        <begin position="1"/>
        <end position="68"/>
    </location>
</feature>
<dbReference type="PANTHER" id="PTHR37012:SF2">
    <property type="entry name" value="BZIP DOMAIN-CONTAINING PROTEIN-RELATED"/>
    <property type="match status" value="1"/>
</dbReference>
<feature type="compositionally biased region" description="Basic and acidic residues" evidence="1">
    <location>
        <begin position="56"/>
        <end position="68"/>
    </location>
</feature>
<accession>A0A4Z1P467</accession>
<dbReference type="Gene3D" id="1.20.5.170">
    <property type="match status" value="1"/>
</dbReference>
<dbReference type="InterPro" id="IPR021833">
    <property type="entry name" value="DUF3425"/>
</dbReference>
<evidence type="ECO:0000313" key="2">
    <source>
        <dbReference type="EMBL" id="TID18870.1"/>
    </source>
</evidence>
<feature type="region of interest" description="Disordered" evidence="1">
    <location>
        <begin position="146"/>
        <end position="220"/>
    </location>
</feature>
<dbReference type="CDD" id="cd14688">
    <property type="entry name" value="bZIP_YAP"/>
    <property type="match status" value="1"/>
</dbReference>
<dbReference type="PANTHER" id="PTHR37012">
    <property type="entry name" value="B-ZIP TRANSCRIPTION FACTOR (EUROFUNG)-RELATED"/>
    <property type="match status" value="1"/>
</dbReference>
<dbReference type="Pfam" id="PF11905">
    <property type="entry name" value="DUF3425"/>
    <property type="match status" value="1"/>
</dbReference>
<organism evidence="2 3">
    <name type="scientific">Venturia nashicola</name>
    <dbReference type="NCBI Taxonomy" id="86259"/>
    <lineage>
        <taxon>Eukaryota</taxon>
        <taxon>Fungi</taxon>
        <taxon>Dikarya</taxon>
        <taxon>Ascomycota</taxon>
        <taxon>Pezizomycotina</taxon>
        <taxon>Dothideomycetes</taxon>
        <taxon>Pleosporomycetidae</taxon>
        <taxon>Venturiales</taxon>
        <taxon>Venturiaceae</taxon>
        <taxon>Venturia</taxon>
    </lineage>
</organism>
<gene>
    <name evidence="2" type="ORF">E6O75_ATG05991</name>
</gene>
<feature type="compositionally biased region" description="Polar residues" evidence="1">
    <location>
        <begin position="186"/>
        <end position="207"/>
    </location>
</feature>
<dbReference type="EMBL" id="SNSC02000013">
    <property type="protein sequence ID" value="TID18870.1"/>
    <property type="molecule type" value="Genomic_DNA"/>
</dbReference>
<evidence type="ECO:0000256" key="1">
    <source>
        <dbReference type="SAM" id="MobiDB-lite"/>
    </source>
</evidence>
<protein>
    <submittedName>
        <fullName evidence="2">Bzip transcription factor</fullName>
    </submittedName>
</protein>
<feature type="compositionally biased region" description="Polar residues" evidence="1">
    <location>
        <begin position="11"/>
        <end position="33"/>
    </location>
</feature>
<dbReference type="Proteomes" id="UP000298493">
    <property type="component" value="Unassembled WGS sequence"/>
</dbReference>
<comment type="caution">
    <text evidence="2">The sequence shown here is derived from an EMBL/GenBank/DDBJ whole genome shotgun (WGS) entry which is preliminary data.</text>
</comment>
<proteinExistence type="predicted"/>